<evidence type="ECO:0000256" key="2">
    <source>
        <dbReference type="ARBA" id="ARBA00022729"/>
    </source>
</evidence>
<dbReference type="Proteomes" id="UP000263900">
    <property type="component" value="Chromosome"/>
</dbReference>
<evidence type="ECO:0000256" key="3">
    <source>
        <dbReference type="SAM" id="SignalP"/>
    </source>
</evidence>
<dbReference type="SUPFAM" id="SSF111384">
    <property type="entry name" value="OmpH-like"/>
    <property type="match status" value="1"/>
</dbReference>
<evidence type="ECO:0000313" key="5">
    <source>
        <dbReference type="Proteomes" id="UP000263900"/>
    </source>
</evidence>
<gene>
    <name evidence="4" type="ORF">D3H65_21995</name>
</gene>
<dbReference type="SMART" id="SM00935">
    <property type="entry name" value="OmpH"/>
    <property type="match status" value="1"/>
</dbReference>
<reference evidence="4 5" key="1">
    <citation type="submission" date="2018-09" db="EMBL/GenBank/DDBJ databases">
        <title>Genome sequencing of strain 6GH32-13.</title>
        <authorList>
            <person name="Weon H.-Y."/>
            <person name="Heo J."/>
            <person name="Kwon S.-W."/>
        </authorList>
    </citation>
    <scope>NUCLEOTIDE SEQUENCE [LARGE SCALE GENOMIC DNA]</scope>
    <source>
        <strain evidence="4 5">5GH32-13</strain>
    </source>
</reference>
<comment type="similarity">
    <text evidence="1">Belongs to the Skp family.</text>
</comment>
<keyword evidence="5" id="KW-1185">Reference proteome</keyword>
<feature type="chain" id="PRO_5017712526" evidence="3">
    <location>
        <begin position="26"/>
        <end position="190"/>
    </location>
</feature>
<dbReference type="Pfam" id="PF03938">
    <property type="entry name" value="OmpH"/>
    <property type="match status" value="1"/>
</dbReference>
<dbReference type="InterPro" id="IPR024930">
    <property type="entry name" value="Skp_dom_sf"/>
</dbReference>
<dbReference type="Gene3D" id="3.30.910.20">
    <property type="entry name" value="Skp domain"/>
    <property type="match status" value="1"/>
</dbReference>
<keyword evidence="2 3" id="KW-0732">Signal</keyword>
<proteinExistence type="inferred from homology"/>
<evidence type="ECO:0000313" key="4">
    <source>
        <dbReference type="EMBL" id="AXY76505.1"/>
    </source>
</evidence>
<dbReference type="GO" id="GO:0051082">
    <property type="term" value="F:unfolded protein binding"/>
    <property type="evidence" value="ECO:0007669"/>
    <property type="project" value="InterPro"/>
</dbReference>
<dbReference type="GO" id="GO:0005829">
    <property type="term" value="C:cytosol"/>
    <property type="evidence" value="ECO:0007669"/>
    <property type="project" value="TreeGrafter"/>
</dbReference>
<dbReference type="PANTHER" id="PTHR35089:SF1">
    <property type="entry name" value="CHAPERONE PROTEIN SKP"/>
    <property type="match status" value="1"/>
</dbReference>
<name>A0A3B7MXS4_9BACT</name>
<dbReference type="GO" id="GO:0050821">
    <property type="term" value="P:protein stabilization"/>
    <property type="evidence" value="ECO:0007669"/>
    <property type="project" value="TreeGrafter"/>
</dbReference>
<dbReference type="AlphaFoldDB" id="A0A3B7MXS4"/>
<dbReference type="InterPro" id="IPR005632">
    <property type="entry name" value="Chaperone_Skp"/>
</dbReference>
<dbReference type="EMBL" id="CP032157">
    <property type="protein sequence ID" value="AXY76505.1"/>
    <property type="molecule type" value="Genomic_DNA"/>
</dbReference>
<organism evidence="4 5">
    <name type="scientific">Paraflavitalea soli</name>
    <dbReference type="NCBI Taxonomy" id="2315862"/>
    <lineage>
        <taxon>Bacteria</taxon>
        <taxon>Pseudomonadati</taxon>
        <taxon>Bacteroidota</taxon>
        <taxon>Chitinophagia</taxon>
        <taxon>Chitinophagales</taxon>
        <taxon>Chitinophagaceae</taxon>
        <taxon>Paraflavitalea</taxon>
    </lineage>
</organism>
<sequence>MKRMKKFFTGMLFALGLMVAGEVNAQTKIGYISSQEVVSIMPETRKADSLLTDFRNALVQNATDKQNAFYAAIDKFNKDSATLSEAVKVVKRTELTKLGQELGGEEERIQQELQKKQQELIQPINKKAYDAIQAVAKENAYVFVFEKEALLVAPPAEDILPLVAKKLNIKLPPAGGAQPGAPKPTTGGKP</sequence>
<dbReference type="KEGG" id="pseg:D3H65_21995"/>
<dbReference type="OrthoDB" id="1524711at2"/>
<accession>A0A3B7MXS4</accession>
<protein>
    <submittedName>
        <fullName evidence="4">OmpH family outer membrane protein</fullName>
    </submittedName>
</protein>
<feature type="signal peptide" evidence="3">
    <location>
        <begin position="1"/>
        <end position="25"/>
    </location>
</feature>
<dbReference type="PANTHER" id="PTHR35089">
    <property type="entry name" value="CHAPERONE PROTEIN SKP"/>
    <property type="match status" value="1"/>
</dbReference>
<evidence type="ECO:0000256" key="1">
    <source>
        <dbReference type="ARBA" id="ARBA00009091"/>
    </source>
</evidence>